<dbReference type="GO" id="GO:0004497">
    <property type="term" value="F:monooxygenase activity"/>
    <property type="evidence" value="ECO:0007669"/>
    <property type="project" value="UniProtKB-KW"/>
</dbReference>
<dbReference type="FunFam" id="1.10.630.10:FF:000018">
    <property type="entry name" value="Cytochrome P450 monooxygenase"/>
    <property type="match status" value="1"/>
</dbReference>
<keyword evidence="6 7" id="KW-0503">Monooxygenase</keyword>
<dbReference type="InterPro" id="IPR002397">
    <property type="entry name" value="Cyt_P450_B"/>
</dbReference>
<dbReference type="EMBL" id="FNIR01000003">
    <property type="protein sequence ID" value="SDN99519.1"/>
    <property type="molecule type" value="Genomic_DNA"/>
</dbReference>
<comment type="similarity">
    <text evidence="1 7">Belongs to the cytochrome P450 family.</text>
</comment>
<dbReference type="OrthoDB" id="3807506at2"/>
<dbReference type="PRINTS" id="PR00359">
    <property type="entry name" value="BP450"/>
</dbReference>
<protein>
    <recommendedName>
        <fullName evidence="10">Cytochrome P450</fullName>
    </recommendedName>
</protein>
<evidence type="ECO:0000313" key="9">
    <source>
        <dbReference type="Proteomes" id="UP000199088"/>
    </source>
</evidence>
<dbReference type="SUPFAM" id="SSF48264">
    <property type="entry name" value="Cytochrome P450"/>
    <property type="match status" value="1"/>
</dbReference>
<dbReference type="PRINTS" id="PR00385">
    <property type="entry name" value="P450"/>
</dbReference>
<keyword evidence="9" id="KW-1185">Reference proteome</keyword>
<evidence type="ECO:0000256" key="1">
    <source>
        <dbReference type="ARBA" id="ARBA00010617"/>
    </source>
</evidence>
<evidence type="ECO:0000256" key="4">
    <source>
        <dbReference type="ARBA" id="ARBA00023002"/>
    </source>
</evidence>
<evidence type="ECO:0000256" key="6">
    <source>
        <dbReference type="ARBA" id="ARBA00023033"/>
    </source>
</evidence>
<evidence type="ECO:0008006" key="10">
    <source>
        <dbReference type="Google" id="ProtNLM"/>
    </source>
</evidence>
<keyword evidence="3 7" id="KW-0479">Metal-binding</keyword>
<dbReference type="InterPro" id="IPR017972">
    <property type="entry name" value="Cyt_P450_CS"/>
</dbReference>
<dbReference type="GO" id="GO:0005506">
    <property type="term" value="F:iron ion binding"/>
    <property type="evidence" value="ECO:0007669"/>
    <property type="project" value="InterPro"/>
</dbReference>
<evidence type="ECO:0000256" key="2">
    <source>
        <dbReference type="ARBA" id="ARBA00022617"/>
    </source>
</evidence>
<dbReference type="RefSeq" id="WP_091241062.1">
    <property type="nucleotide sequence ID" value="NZ_FNIR01000003.1"/>
</dbReference>
<organism evidence="8 9">
    <name type="scientific">Klenkia soli</name>
    <dbReference type="NCBI Taxonomy" id="1052260"/>
    <lineage>
        <taxon>Bacteria</taxon>
        <taxon>Bacillati</taxon>
        <taxon>Actinomycetota</taxon>
        <taxon>Actinomycetes</taxon>
        <taxon>Geodermatophilales</taxon>
        <taxon>Geodermatophilaceae</taxon>
        <taxon>Klenkia</taxon>
    </lineage>
</organism>
<dbReference type="InterPro" id="IPR001128">
    <property type="entry name" value="Cyt_P450"/>
</dbReference>
<dbReference type="GO" id="GO:0016705">
    <property type="term" value="F:oxidoreductase activity, acting on paired donors, with incorporation or reduction of molecular oxygen"/>
    <property type="evidence" value="ECO:0007669"/>
    <property type="project" value="InterPro"/>
</dbReference>
<dbReference type="Proteomes" id="UP000199088">
    <property type="component" value="Unassembled WGS sequence"/>
</dbReference>
<dbReference type="STRING" id="1052260.SAMN05660199_01071"/>
<dbReference type="PANTHER" id="PTHR46696">
    <property type="entry name" value="P450, PUTATIVE (EUROFUNG)-RELATED"/>
    <property type="match status" value="1"/>
</dbReference>
<dbReference type="Pfam" id="PF00067">
    <property type="entry name" value="p450"/>
    <property type="match status" value="1"/>
</dbReference>
<dbReference type="PROSITE" id="PS00086">
    <property type="entry name" value="CYTOCHROME_P450"/>
    <property type="match status" value="1"/>
</dbReference>
<dbReference type="InterPro" id="IPR036396">
    <property type="entry name" value="Cyt_P450_sf"/>
</dbReference>
<keyword evidence="5 7" id="KW-0408">Iron</keyword>
<evidence type="ECO:0000256" key="7">
    <source>
        <dbReference type="RuleBase" id="RU000461"/>
    </source>
</evidence>
<proteinExistence type="inferred from homology"/>
<keyword evidence="2 7" id="KW-0349">Heme</keyword>
<dbReference type="GO" id="GO:0020037">
    <property type="term" value="F:heme binding"/>
    <property type="evidence" value="ECO:0007669"/>
    <property type="project" value="InterPro"/>
</dbReference>
<accession>A0A1H0FYF8</accession>
<reference evidence="9" key="1">
    <citation type="submission" date="2016-10" db="EMBL/GenBank/DDBJ databases">
        <authorList>
            <person name="Varghese N."/>
            <person name="Submissions S."/>
        </authorList>
    </citation>
    <scope>NUCLEOTIDE SEQUENCE [LARGE SCALE GENOMIC DNA]</scope>
    <source>
        <strain evidence="9">DSM 45843</strain>
    </source>
</reference>
<name>A0A1H0FYF8_9ACTN</name>
<keyword evidence="4 7" id="KW-0560">Oxidoreductase</keyword>
<evidence type="ECO:0000256" key="3">
    <source>
        <dbReference type="ARBA" id="ARBA00022723"/>
    </source>
</evidence>
<dbReference type="PANTHER" id="PTHR46696:SF6">
    <property type="entry name" value="P450, PUTATIVE (EUROFUNG)-RELATED"/>
    <property type="match status" value="1"/>
</dbReference>
<sequence length="415" mass="45544">MAVTTGCPVAHQGYEPFAQQDPFPAYARLREAEPVFRDERTGYWVISRYRDVRAVFGDWESFSSANAQRPVTPRAPAAQAVLDEGGFTAYSGLSARVPPDHTRIRKAAGAAFTPRRYKALESTIAGHVDALLDEMTAGPATGADFVEAFANHLPVLSILSLLGVDTEHRVDDFKQWSLSRSLMTWGNLTEQEQVPHARHLVDYWDACQELVAQAHATSPDSLVGDLVRAQETTPDNALTDHEIASVCYSLLFAGHETTTTLLGNAARMLLTHRDQWDRLVADPSLADGAIEEVLRTSPSIVAWRRLAIRDAEVAGTPIPEGAELLLLMGSANRDPEQFSDPDTFDITRTNAREHLAFGYGIHFCLGNKLAKLQSGIALREIARRLPGLRLAVAPDEVEFPDSISMRAPVAVPVSW</sequence>
<dbReference type="AlphaFoldDB" id="A0A1H0FYF8"/>
<evidence type="ECO:0000313" key="8">
    <source>
        <dbReference type="EMBL" id="SDN99519.1"/>
    </source>
</evidence>
<gene>
    <name evidence="8" type="ORF">SAMN05660199_01071</name>
</gene>
<dbReference type="Gene3D" id="1.10.630.10">
    <property type="entry name" value="Cytochrome P450"/>
    <property type="match status" value="1"/>
</dbReference>
<evidence type="ECO:0000256" key="5">
    <source>
        <dbReference type="ARBA" id="ARBA00023004"/>
    </source>
</evidence>